<dbReference type="InterPro" id="IPR001775">
    <property type="entry name" value="GspD/PilQ"/>
</dbReference>
<organism evidence="5 6">
    <name type="scientific">Lampropedia puyangensis</name>
    <dbReference type="NCBI Taxonomy" id="1330072"/>
    <lineage>
        <taxon>Bacteria</taxon>
        <taxon>Pseudomonadati</taxon>
        <taxon>Pseudomonadota</taxon>
        <taxon>Betaproteobacteria</taxon>
        <taxon>Burkholderiales</taxon>
        <taxon>Comamonadaceae</taxon>
        <taxon>Lampropedia</taxon>
    </lineage>
</organism>
<sequence>MALLASASLQAQTPAQDANSSPDISASASSSPILAQAETPSPNESFYGELLQLHSGHQQMLRPGQGIGRIAVGNPDVLEVKVLREKPGSASDVAELLLTAKNPGRTTLVVWPRRAGPPQSWQVQVRAQSLILERKLASIPEHAQAVAALRQSAPPDTPLFDRSQIAVKSNTVQVDVQVVEFKKSALKKAGINIASLGANDHGFNFGLYNPATGSGQSPIADAMNLVMGFGNAFSGAGMSVRLSVLEGNGLARVLAKPTLLAHSGQSASFLAGGELPIPVSANDGNIGIEYKEFGVRLQLTPTVLADSRIALKVAPEASDLDFSNAVSVGGVSVPAIRTRRADTMVELADGESFVIGGLVSRNTSSNVNKVPLLGDLPVLGAFFKNLSYSQEETELVIIVTPRLVNPLPAGTDFEALLPGATSERRNATQVWEPYVAGGLKPDAALPGFSY</sequence>
<dbReference type="EMBL" id="STFG01000012">
    <property type="protein sequence ID" value="THT99982.1"/>
    <property type="molecule type" value="Genomic_DNA"/>
</dbReference>
<protein>
    <submittedName>
        <fullName evidence="5">Type II and III secretion system protein family protein</fullName>
    </submittedName>
</protein>
<dbReference type="InterPro" id="IPR004846">
    <property type="entry name" value="T2SS/T3SS_dom"/>
</dbReference>
<proteinExistence type="inferred from homology"/>
<feature type="domain" description="Pilus formation protein N-terminal" evidence="4">
    <location>
        <begin position="51"/>
        <end position="125"/>
    </location>
</feature>
<evidence type="ECO:0000259" key="4">
    <source>
        <dbReference type="Pfam" id="PF13629"/>
    </source>
</evidence>
<dbReference type="InterPro" id="IPR032789">
    <property type="entry name" value="T2SS-T3SS_pil_N"/>
</dbReference>
<evidence type="ECO:0000256" key="2">
    <source>
        <dbReference type="SAM" id="MobiDB-lite"/>
    </source>
</evidence>
<evidence type="ECO:0000313" key="6">
    <source>
        <dbReference type="Proteomes" id="UP000308917"/>
    </source>
</evidence>
<gene>
    <name evidence="5" type="ORF">E9531_11615</name>
</gene>
<dbReference type="PANTHER" id="PTHR30332:SF17">
    <property type="entry name" value="TYPE IV PILIATION SYSTEM PROTEIN DR_0774-RELATED"/>
    <property type="match status" value="1"/>
</dbReference>
<dbReference type="PRINTS" id="PR00811">
    <property type="entry name" value="BCTERIALGSPD"/>
</dbReference>
<keyword evidence="6" id="KW-1185">Reference proteome</keyword>
<reference evidence="5 6" key="1">
    <citation type="journal article" date="2015" name="Antonie Van Leeuwenhoek">
        <title>Lampropedia puyangensis sp. nov., isolated from symptomatic bark of Populus ? euramericana canker and emended description of Lampropedia hyalina (Ehrenberg 1832) Lee et al. 2004.</title>
        <authorList>
            <person name="Li Y."/>
            <person name="Wang T."/>
            <person name="Piao C.G."/>
            <person name="Wang L.F."/>
            <person name="Tian G.Z."/>
            <person name="Zhu T.H."/>
            <person name="Guo M.W."/>
        </authorList>
    </citation>
    <scope>NUCLEOTIDE SEQUENCE [LARGE SCALE GENOMIC DNA]</scope>
    <source>
        <strain evidence="5 6">2-bin</strain>
    </source>
</reference>
<dbReference type="AlphaFoldDB" id="A0A4S8EYK6"/>
<dbReference type="InterPro" id="IPR050810">
    <property type="entry name" value="Bact_Secretion_Sys_Channel"/>
</dbReference>
<evidence type="ECO:0000313" key="5">
    <source>
        <dbReference type="EMBL" id="THT99982.1"/>
    </source>
</evidence>
<feature type="compositionally biased region" description="Low complexity" evidence="2">
    <location>
        <begin position="1"/>
        <end position="12"/>
    </location>
</feature>
<name>A0A4S8EYK6_9BURK</name>
<accession>A0A4S8EYK6</accession>
<feature type="domain" description="Type II/III secretion system secretin-like" evidence="3">
    <location>
        <begin position="245"/>
        <end position="404"/>
    </location>
</feature>
<comment type="caution">
    <text evidence="5">The sequence shown here is derived from an EMBL/GenBank/DDBJ whole genome shotgun (WGS) entry which is preliminary data.</text>
</comment>
<dbReference type="Proteomes" id="UP000308917">
    <property type="component" value="Unassembled WGS sequence"/>
</dbReference>
<dbReference type="OrthoDB" id="9775455at2"/>
<dbReference type="Pfam" id="PF00263">
    <property type="entry name" value="Secretin"/>
    <property type="match status" value="1"/>
</dbReference>
<evidence type="ECO:0000259" key="3">
    <source>
        <dbReference type="Pfam" id="PF00263"/>
    </source>
</evidence>
<dbReference type="GO" id="GO:0009306">
    <property type="term" value="P:protein secretion"/>
    <property type="evidence" value="ECO:0007669"/>
    <property type="project" value="InterPro"/>
</dbReference>
<dbReference type="PANTHER" id="PTHR30332">
    <property type="entry name" value="PROBABLE GENERAL SECRETION PATHWAY PROTEIN D"/>
    <property type="match status" value="1"/>
</dbReference>
<comment type="similarity">
    <text evidence="1">Belongs to the bacterial secretin family.</text>
</comment>
<feature type="region of interest" description="Disordered" evidence="2">
    <location>
        <begin position="1"/>
        <end position="41"/>
    </location>
</feature>
<evidence type="ECO:0000256" key="1">
    <source>
        <dbReference type="RuleBase" id="RU004003"/>
    </source>
</evidence>
<dbReference type="GO" id="GO:0015627">
    <property type="term" value="C:type II protein secretion system complex"/>
    <property type="evidence" value="ECO:0007669"/>
    <property type="project" value="TreeGrafter"/>
</dbReference>
<feature type="compositionally biased region" description="Low complexity" evidence="2">
    <location>
        <begin position="20"/>
        <end position="33"/>
    </location>
</feature>
<dbReference type="Pfam" id="PF13629">
    <property type="entry name" value="T2SS-T3SS_pil_N"/>
    <property type="match status" value="1"/>
</dbReference>